<reference evidence="1 2" key="1">
    <citation type="submission" date="2017-08" db="EMBL/GenBank/DDBJ databases">
        <title>Genomic and metabolic characterisation of spoilage-associated Pseudomonas species.</title>
        <authorList>
            <person name="Stanborough T."/>
            <person name="Fegan N."/>
            <person name="Powell S.M."/>
            <person name="Singh T."/>
            <person name="Tamplin M.L."/>
            <person name="Chandry P.S."/>
        </authorList>
    </citation>
    <scope>NUCLEOTIDE SEQUENCE [LARGE SCALE GENOMIC DNA]</scope>
    <source>
        <strain evidence="1 2">L1802</strain>
    </source>
</reference>
<protein>
    <recommendedName>
        <fullName evidence="3">Prophage PssSM-01</fullName>
    </recommendedName>
</protein>
<evidence type="ECO:0008006" key="3">
    <source>
        <dbReference type="Google" id="ProtNLM"/>
    </source>
</evidence>
<accession>A0A266N8M8</accession>
<dbReference type="AlphaFoldDB" id="A0A266N8M8"/>
<dbReference type="OrthoDB" id="6904776at2"/>
<comment type="caution">
    <text evidence="1">The sequence shown here is derived from an EMBL/GenBank/DDBJ whole genome shotgun (WGS) entry which is preliminary data.</text>
</comment>
<dbReference type="Proteomes" id="UP000215788">
    <property type="component" value="Unassembled WGS sequence"/>
</dbReference>
<sequence>MNEATHTEHQEYEASMQLAALFFLQRHQAEHLGNDQLLFSRAVQHLTGSLEMPLHMAEKLVTRAYGELKCSSNRHQLDVDASSTTVAVVTDPSSGLTWAVPVNLIYERIINATDNRRLRLVTP</sequence>
<gene>
    <name evidence="1" type="ORF">CJF39_14170</name>
</gene>
<name>A0A266N8M8_9PSED</name>
<evidence type="ECO:0000313" key="1">
    <source>
        <dbReference type="EMBL" id="OZY58864.1"/>
    </source>
</evidence>
<proteinExistence type="predicted"/>
<dbReference type="RefSeq" id="WP_094993980.1">
    <property type="nucleotide sequence ID" value="NZ_NQKI01000021.1"/>
</dbReference>
<dbReference type="EMBL" id="NQKI01000021">
    <property type="protein sequence ID" value="OZY58864.1"/>
    <property type="molecule type" value="Genomic_DNA"/>
</dbReference>
<evidence type="ECO:0000313" key="2">
    <source>
        <dbReference type="Proteomes" id="UP000215788"/>
    </source>
</evidence>
<organism evidence="1 2">
    <name type="scientific">Pseudomonas lundensis</name>
    <dbReference type="NCBI Taxonomy" id="86185"/>
    <lineage>
        <taxon>Bacteria</taxon>
        <taxon>Pseudomonadati</taxon>
        <taxon>Pseudomonadota</taxon>
        <taxon>Gammaproteobacteria</taxon>
        <taxon>Pseudomonadales</taxon>
        <taxon>Pseudomonadaceae</taxon>
        <taxon>Pseudomonas</taxon>
    </lineage>
</organism>